<dbReference type="InterPro" id="IPR036259">
    <property type="entry name" value="MFS_trans_sf"/>
</dbReference>
<evidence type="ECO:0000313" key="10">
    <source>
        <dbReference type="Proteomes" id="UP000191342"/>
    </source>
</evidence>
<sequence>MPHILPPYGDRTKPSVAWAVVTVACIVNFLDLFQSSMVMFGLADIKEALEFTDGDLNWILVAYTLTFATILPAGGQLADRVGLRLTFLLGTFMLFWTNILISWTPDRNGLLAGRALAGVGAALTCATGISVISHTFPPGKNRNAGLAIYVSCGPIGTVLGVILGALLTASPAGWRSMFWVNFILAGVACVLGFLIIPNFDRDTTRGFDYYGVATFMSGTCLLIFGLNDAVDLGWKHPAVIVTIIVGALLLIAFPLVERKVSEPAVPLSIMRNPHVLVPLTVFMFVGGGWVTWFFLATEICLNSLHYKTVLAACYFLPATAASMIGGGIGNKLVGMGHTKIVIVAGYVISVGALVPWGFVGPQFGIWYVIVFSIFYLFAAPGIAVAAQAIVLNEIPLEDHGTAGALMNVMYQFGSSLFLAVVNVVMGSTARSGDMSHDLLVQYHNGMWTLLAFTATGLILFVVFYLPRESRHAGILEKPQSESDEVKDEEEAVRATKNTMNAPLS</sequence>
<organism evidence="9 10">
    <name type="scientific">Penicillium flavigenum</name>
    <dbReference type="NCBI Taxonomy" id="254877"/>
    <lineage>
        <taxon>Eukaryota</taxon>
        <taxon>Fungi</taxon>
        <taxon>Dikarya</taxon>
        <taxon>Ascomycota</taxon>
        <taxon>Pezizomycotina</taxon>
        <taxon>Eurotiomycetes</taxon>
        <taxon>Eurotiomycetidae</taxon>
        <taxon>Eurotiales</taxon>
        <taxon>Aspergillaceae</taxon>
        <taxon>Penicillium</taxon>
    </lineage>
</organism>
<keyword evidence="4 7" id="KW-1133">Transmembrane helix</keyword>
<dbReference type="Gene3D" id="1.20.1250.20">
    <property type="entry name" value="MFS general substrate transporter like domains"/>
    <property type="match status" value="2"/>
</dbReference>
<feature type="transmembrane region" description="Helical" evidence="7">
    <location>
        <begin position="56"/>
        <end position="73"/>
    </location>
</feature>
<feature type="transmembrane region" description="Helical" evidence="7">
    <location>
        <begin position="365"/>
        <end position="391"/>
    </location>
</feature>
<keyword evidence="2" id="KW-0813">Transport</keyword>
<feature type="transmembrane region" description="Helical" evidence="7">
    <location>
        <begin position="308"/>
        <end position="328"/>
    </location>
</feature>
<dbReference type="EMBL" id="MLQL01000013">
    <property type="protein sequence ID" value="OQE22068.1"/>
    <property type="molecule type" value="Genomic_DNA"/>
</dbReference>
<dbReference type="Pfam" id="PF07690">
    <property type="entry name" value="MFS_1"/>
    <property type="match status" value="1"/>
</dbReference>
<comment type="subcellular location">
    <subcellularLocation>
        <location evidence="1">Membrane</location>
        <topology evidence="1">Multi-pass membrane protein</topology>
    </subcellularLocation>
</comment>
<feature type="transmembrane region" description="Helical" evidence="7">
    <location>
        <begin position="238"/>
        <end position="256"/>
    </location>
</feature>
<feature type="region of interest" description="Disordered" evidence="6">
    <location>
        <begin position="475"/>
        <end position="504"/>
    </location>
</feature>
<dbReference type="PANTHER" id="PTHR42718">
    <property type="entry name" value="MAJOR FACILITATOR SUPERFAMILY MULTIDRUG TRANSPORTER MFSC"/>
    <property type="match status" value="1"/>
</dbReference>
<dbReference type="InterPro" id="IPR011701">
    <property type="entry name" value="MFS"/>
</dbReference>
<dbReference type="AlphaFoldDB" id="A0A1V6T6V4"/>
<feature type="transmembrane region" description="Helical" evidence="7">
    <location>
        <begin position="85"/>
        <end position="103"/>
    </location>
</feature>
<dbReference type="SUPFAM" id="SSF103473">
    <property type="entry name" value="MFS general substrate transporter"/>
    <property type="match status" value="1"/>
</dbReference>
<evidence type="ECO:0000259" key="8">
    <source>
        <dbReference type="PROSITE" id="PS50850"/>
    </source>
</evidence>
<dbReference type="STRING" id="254877.A0A1V6T6V4"/>
<evidence type="ECO:0000256" key="7">
    <source>
        <dbReference type="SAM" id="Phobius"/>
    </source>
</evidence>
<dbReference type="PROSITE" id="PS50850">
    <property type="entry name" value="MFS"/>
    <property type="match status" value="1"/>
</dbReference>
<dbReference type="OrthoDB" id="440755at2759"/>
<feature type="transmembrane region" description="Helical" evidence="7">
    <location>
        <begin position="207"/>
        <end position="226"/>
    </location>
</feature>
<dbReference type="PANTHER" id="PTHR42718:SF9">
    <property type="entry name" value="MAJOR FACILITATOR SUPERFAMILY MULTIDRUG TRANSPORTER MFSC"/>
    <property type="match status" value="1"/>
</dbReference>
<feature type="transmembrane region" description="Helical" evidence="7">
    <location>
        <begin position="403"/>
        <end position="425"/>
    </location>
</feature>
<feature type="transmembrane region" description="Helical" evidence="7">
    <location>
        <begin position="276"/>
        <end position="296"/>
    </location>
</feature>
<keyword evidence="10" id="KW-1185">Reference proteome</keyword>
<dbReference type="GO" id="GO:0022857">
    <property type="term" value="F:transmembrane transporter activity"/>
    <property type="evidence" value="ECO:0007669"/>
    <property type="project" value="InterPro"/>
</dbReference>
<accession>A0A1V6T6V4</accession>
<feature type="transmembrane region" description="Helical" evidence="7">
    <location>
        <begin position="115"/>
        <end position="134"/>
    </location>
</feature>
<proteinExistence type="predicted"/>
<dbReference type="GO" id="GO:0016020">
    <property type="term" value="C:membrane"/>
    <property type="evidence" value="ECO:0007669"/>
    <property type="project" value="UniProtKB-SubCell"/>
</dbReference>
<evidence type="ECO:0000256" key="6">
    <source>
        <dbReference type="SAM" id="MobiDB-lite"/>
    </source>
</evidence>
<evidence type="ECO:0000256" key="2">
    <source>
        <dbReference type="ARBA" id="ARBA00022448"/>
    </source>
</evidence>
<feature type="transmembrane region" description="Helical" evidence="7">
    <location>
        <begin position="16"/>
        <end position="36"/>
    </location>
</feature>
<gene>
    <name evidence="9" type="ORF">PENFLA_c013G07550</name>
</gene>
<feature type="transmembrane region" description="Helical" evidence="7">
    <location>
        <begin position="176"/>
        <end position="195"/>
    </location>
</feature>
<feature type="transmembrane region" description="Helical" evidence="7">
    <location>
        <begin position="445"/>
        <end position="465"/>
    </location>
</feature>
<feature type="compositionally biased region" description="Acidic residues" evidence="6">
    <location>
        <begin position="481"/>
        <end position="490"/>
    </location>
</feature>
<keyword evidence="5 7" id="KW-0472">Membrane</keyword>
<feature type="domain" description="Major facilitator superfamily (MFS) profile" evidence="8">
    <location>
        <begin position="20"/>
        <end position="469"/>
    </location>
</feature>
<evidence type="ECO:0000256" key="5">
    <source>
        <dbReference type="ARBA" id="ARBA00023136"/>
    </source>
</evidence>
<protein>
    <recommendedName>
        <fullName evidence="8">Major facilitator superfamily (MFS) profile domain-containing protein</fullName>
    </recommendedName>
</protein>
<dbReference type="Proteomes" id="UP000191342">
    <property type="component" value="Unassembled WGS sequence"/>
</dbReference>
<evidence type="ECO:0000256" key="4">
    <source>
        <dbReference type="ARBA" id="ARBA00022989"/>
    </source>
</evidence>
<comment type="caution">
    <text evidence="9">The sequence shown here is derived from an EMBL/GenBank/DDBJ whole genome shotgun (WGS) entry which is preliminary data.</text>
</comment>
<feature type="transmembrane region" description="Helical" evidence="7">
    <location>
        <begin position="340"/>
        <end position="359"/>
    </location>
</feature>
<reference evidence="10" key="1">
    <citation type="journal article" date="2017" name="Nat. Microbiol.">
        <title>Global analysis of biosynthetic gene clusters reveals vast potential of secondary metabolite production in Penicillium species.</title>
        <authorList>
            <person name="Nielsen J.C."/>
            <person name="Grijseels S."/>
            <person name="Prigent S."/>
            <person name="Ji B."/>
            <person name="Dainat J."/>
            <person name="Nielsen K.F."/>
            <person name="Frisvad J.C."/>
            <person name="Workman M."/>
            <person name="Nielsen J."/>
        </authorList>
    </citation>
    <scope>NUCLEOTIDE SEQUENCE [LARGE SCALE GENOMIC DNA]</scope>
    <source>
        <strain evidence="10">IBT 14082</strain>
    </source>
</reference>
<name>A0A1V6T6V4_9EURO</name>
<evidence type="ECO:0000313" key="9">
    <source>
        <dbReference type="EMBL" id="OQE22068.1"/>
    </source>
</evidence>
<feature type="transmembrane region" description="Helical" evidence="7">
    <location>
        <begin position="146"/>
        <end position="170"/>
    </location>
</feature>
<feature type="compositionally biased region" description="Polar residues" evidence="6">
    <location>
        <begin position="495"/>
        <end position="504"/>
    </location>
</feature>
<evidence type="ECO:0000256" key="1">
    <source>
        <dbReference type="ARBA" id="ARBA00004141"/>
    </source>
</evidence>
<dbReference type="InterPro" id="IPR020846">
    <property type="entry name" value="MFS_dom"/>
</dbReference>
<keyword evidence="3 7" id="KW-0812">Transmembrane</keyword>
<evidence type="ECO:0000256" key="3">
    <source>
        <dbReference type="ARBA" id="ARBA00022692"/>
    </source>
</evidence>